<evidence type="ECO:0000256" key="1">
    <source>
        <dbReference type="SAM" id="MobiDB-lite"/>
    </source>
</evidence>
<dbReference type="GO" id="GO:0032259">
    <property type="term" value="P:methylation"/>
    <property type="evidence" value="ECO:0007669"/>
    <property type="project" value="UniProtKB-KW"/>
</dbReference>
<keyword evidence="2" id="KW-0489">Methyltransferase</keyword>
<dbReference type="VEuPathDB" id="VectorBase:ASIC016936"/>
<feature type="region of interest" description="Disordered" evidence="1">
    <location>
        <begin position="11"/>
        <end position="46"/>
    </location>
</feature>
<keyword evidence="4" id="KW-1185">Reference proteome</keyword>
<proteinExistence type="predicted"/>
<organism evidence="2">
    <name type="scientific">Anopheles sinensis</name>
    <name type="common">Mosquito</name>
    <dbReference type="NCBI Taxonomy" id="74873"/>
    <lineage>
        <taxon>Eukaryota</taxon>
        <taxon>Metazoa</taxon>
        <taxon>Ecdysozoa</taxon>
        <taxon>Arthropoda</taxon>
        <taxon>Hexapoda</taxon>
        <taxon>Insecta</taxon>
        <taxon>Pterygota</taxon>
        <taxon>Neoptera</taxon>
        <taxon>Endopterygota</taxon>
        <taxon>Diptera</taxon>
        <taxon>Nematocera</taxon>
        <taxon>Culicoidea</taxon>
        <taxon>Culicidae</taxon>
        <taxon>Anophelinae</taxon>
        <taxon>Anopheles</taxon>
    </lineage>
</organism>
<evidence type="ECO:0000313" key="3">
    <source>
        <dbReference type="EnsemblMetazoa" id="ASIC016936-PA"/>
    </source>
</evidence>
<reference evidence="3" key="2">
    <citation type="submission" date="2020-05" db="UniProtKB">
        <authorList>
            <consortium name="EnsemblMetazoa"/>
        </authorList>
    </citation>
    <scope>IDENTIFICATION</scope>
</reference>
<accession>A0A084WFE3</accession>
<evidence type="ECO:0000313" key="4">
    <source>
        <dbReference type="Proteomes" id="UP000030765"/>
    </source>
</evidence>
<reference evidence="2 4" key="1">
    <citation type="journal article" date="2014" name="BMC Genomics">
        <title>Genome sequence of Anopheles sinensis provides insight into genetics basis of mosquito competence for malaria parasites.</title>
        <authorList>
            <person name="Zhou D."/>
            <person name="Zhang D."/>
            <person name="Ding G."/>
            <person name="Shi L."/>
            <person name="Hou Q."/>
            <person name="Ye Y."/>
            <person name="Xu Y."/>
            <person name="Zhou H."/>
            <person name="Xiong C."/>
            <person name="Li S."/>
            <person name="Yu J."/>
            <person name="Hong S."/>
            <person name="Yu X."/>
            <person name="Zou P."/>
            <person name="Chen C."/>
            <person name="Chang X."/>
            <person name="Wang W."/>
            <person name="Lv Y."/>
            <person name="Sun Y."/>
            <person name="Ma L."/>
            <person name="Shen B."/>
            <person name="Zhu C."/>
        </authorList>
    </citation>
    <scope>NUCLEOTIDE SEQUENCE [LARGE SCALE GENOMIC DNA]</scope>
</reference>
<keyword evidence="2" id="KW-0808">Transferase</keyword>
<feature type="compositionally biased region" description="Low complexity" evidence="1">
    <location>
        <begin position="20"/>
        <end position="33"/>
    </location>
</feature>
<name>A0A084WFE3_ANOSI</name>
<dbReference type="EMBL" id="KE525342">
    <property type="protein sequence ID" value="KFB48937.1"/>
    <property type="molecule type" value="Genomic_DNA"/>
</dbReference>
<dbReference type="GO" id="GO:0008168">
    <property type="term" value="F:methyltransferase activity"/>
    <property type="evidence" value="ECO:0007669"/>
    <property type="project" value="UniProtKB-KW"/>
</dbReference>
<dbReference type="AlphaFoldDB" id="A0A084WFE3"/>
<dbReference type="EnsemblMetazoa" id="ASIC016936-RA">
    <property type="protein sequence ID" value="ASIC016936-PA"/>
    <property type="gene ID" value="ASIC016936"/>
</dbReference>
<gene>
    <name evidence="2" type="ORF">ZHAS_00016936</name>
</gene>
<protein>
    <submittedName>
        <fullName evidence="2 3">Glycine hydroxymethyltransferase</fullName>
    </submittedName>
</protein>
<sequence>MEPTLDAWLWHKDVPPDTEPTAARASRTAFASPQNTSGTAGVGVDGHHPVRAPVSCLTLFGHARPRLPAPSAYYSSAPSGLEFMCTELRTNGLQRTHFAIGCRVSWALWRL</sequence>
<dbReference type="Proteomes" id="UP000030765">
    <property type="component" value="Unassembled WGS sequence"/>
</dbReference>
<evidence type="ECO:0000313" key="2">
    <source>
        <dbReference type="EMBL" id="KFB48937.1"/>
    </source>
</evidence>
<dbReference type="EMBL" id="ATLV01023338">
    <property type="status" value="NOT_ANNOTATED_CDS"/>
    <property type="molecule type" value="Genomic_DNA"/>
</dbReference>